<reference evidence="3 4" key="1">
    <citation type="submission" date="2011-09" db="EMBL/GenBank/DDBJ databases">
        <title>The Genome Sequence of Bacillus smithii 7_3_47FAA.</title>
        <authorList>
            <consortium name="The Broad Institute Genome Sequencing Platform"/>
            <person name="Earl A."/>
            <person name="Ward D."/>
            <person name="Feldgarden M."/>
            <person name="Gevers D."/>
            <person name="Daigneault M."/>
            <person name="Strauss J."/>
            <person name="Allen-Vercoe E."/>
            <person name="Young S.K."/>
            <person name="Zeng Q."/>
            <person name="Gargeya S."/>
            <person name="Fitzgerald M."/>
            <person name="Haas B."/>
            <person name="Abouelleil A."/>
            <person name="Alvarado L."/>
            <person name="Arachchi H.M."/>
            <person name="Berlin A."/>
            <person name="Brown A."/>
            <person name="Chapman S.B."/>
            <person name="Chen Z."/>
            <person name="Dunbar C."/>
            <person name="Freedman E."/>
            <person name="Gearin G."/>
            <person name="Goldberg J."/>
            <person name="Griggs A."/>
            <person name="Gujja S."/>
            <person name="Heiman D."/>
            <person name="Howarth C."/>
            <person name="Larson L."/>
            <person name="Lui A."/>
            <person name="MacDonald P.J.P."/>
            <person name="Montmayeur A."/>
            <person name="Murphy C."/>
            <person name="Neiman D."/>
            <person name="Pearson M."/>
            <person name="Priest M."/>
            <person name="Roberts A."/>
            <person name="Saif S."/>
            <person name="Shea T."/>
            <person name="Shenoy N."/>
            <person name="Sisk P."/>
            <person name="Stolte C."/>
            <person name="Sykes S."/>
            <person name="Wortman J."/>
            <person name="Nusbaum C."/>
            <person name="Birren B."/>
        </authorList>
    </citation>
    <scope>NUCLEOTIDE SEQUENCE [LARGE SCALE GENOMIC DNA]</scope>
    <source>
        <strain evidence="3 4">7_3_47FAA</strain>
    </source>
</reference>
<name>G9QMR8_9BACI</name>
<dbReference type="Gene3D" id="3.30.750.140">
    <property type="match status" value="1"/>
</dbReference>
<sequence>MNVGMKQMPLLGSMFPFSSKTGATLNAGMMKMPLLGAIQSTAALEMPDFQMAEGSPFAALFSQVMEESGKESKSVITSQQNNASSQDWIARVLQILEGSQSSGIDLEKSSNEWQDETLKDLVLPSELLQKAQAVVSDALHKWLGSGAPDIEQNDSKIQKDSVEQLIAVLEGLVALPIDQWKKLDPNVMVPLFAAAKQLTNLDSKAQLSPNVSESVQWIQKLLSEISQKAETETVEADNQQLAILKKAYSHYVQPQTQTTDGEKELSGLESVAKWGESAKEIQPLNEHEASFNSSLQSNTAKAGETISVPLQSNPKLMNLQQFIDKFRQILEKSQFAKQPNANTLMIKLYPENLGTLRIELQQKDGVVTARILASAQTVKELIDSNIASLKQAFTQQNISVDKVEIVFHPPELDTYHRDSSEGGRQEQRQQPQKQKDDEKESDRSFEELLINMEV</sequence>
<evidence type="ECO:0000256" key="1">
    <source>
        <dbReference type="SAM" id="MobiDB-lite"/>
    </source>
</evidence>
<dbReference type="Proteomes" id="UP000011747">
    <property type="component" value="Unassembled WGS sequence"/>
</dbReference>
<dbReference type="AlphaFoldDB" id="G9QMR8"/>
<comment type="caution">
    <text evidence="3">The sequence shown here is derived from an EMBL/GenBank/DDBJ whole genome shotgun (WGS) entry which is preliminary data.</text>
</comment>
<protein>
    <recommendedName>
        <fullName evidence="2">Flagellar hook-length control protein-like C-terminal domain-containing protein</fullName>
    </recommendedName>
</protein>
<proteinExistence type="predicted"/>
<accession>G9QMR8</accession>
<feature type="domain" description="Flagellar hook-length control protein-like C-terminal" evidence="2">
    <location>
        <begin position="333"/>
        <end position="406"/>
    </location>
</feature>
<gene>
    <name evidence="3" type="ORF">HMPREF1015_00835</name>
</gene>
<dbReference type="EMBL" id="ACWF01000120">
    <property type="protein sequence ID" value="EHL76889.1"/>
    <property type="molecule type" value="Genomic_DNA"/>
</dbReference>
<evidence type="ECO:0000313" key="4">
    <source>
        <dbReference type="Proteomes" id="UP000011747"/>
    </source>
</evidence>
<feature type="compositionally biased region" description="Basic and acidic residues" evidence="1">
    <location>
        <begin position="413"/>
        <end position="446"/>
    </location>
</feature>
<evidence type="ECO:0000313" key="3">
    <source>
        <dbReference type="EMBL" id="EHL76889.1"/>
    </source>
</evidence>
<evidence type="ECO:0000259" key="2">
    <source>
        <dbReference type="Pfam" id="PF02120"/>
    </source>
</evidence>
<dbReference type="CDD" id="cd17470">
    <property type="entry name" value="T3SS_Flik_C"/>
    <property type="match status" value="1"/>
</dbReference>
<keyword evidence="4" id="KW-1185">Reference proteome</keyword>
<organism evidence="3 4">
    <name type="scientific">Bacillus smithii 7_3_47FAA</name>
    <dbReference type="NCBI Taxonomy" id="665952"/>
    <lineage>
        <taxon>Bacteria</taxon>
        <taxon>Bacillati</taxon>
        <taxon>Bacillota</taxon>
        <taxon>Bacilli</taxon>
        <taxon>Bacillales</taxon>
        <taxon>Bacillaceae</taxon>
        <taxon>Bacillus</taxon>
    </lineage>
</organism>
<dbReference type="RefSeq" id="WP_003354583.1">
    <property type="nucleotide sequence ID" value="NZ_JH414757.1"/>
</dbReference>
<dbReference type="Pfam" id="PF02120">
    <property type="entry name" value="Flg_hook"/>
    <property type="match status" value="1"/>
</dbReference>
<dbReference type="PATRIC" id="fig|665952.3.peg.2397"/>
<feature type="region of interest" description="Disordered" evidence="1">
    <location>
        <begin position="413"/>
        <end position="454"/>
    </location>
</feature>
<dbReference type="InterPro" id="IPR038610">
    <property type="entry name" value="FliK-like_C_sf"/>
</dbReference>
<dbReference type="HOGENOM" id="CLU_653466_0_0_9"/>
<dbReference type="InterPro" id="IPR021136">
    <property type="entry name" value="Flagellar_hook_control-like_C"/>
</dbReference>